<evidence type="ECO:0000256" key="1">
    <source>
        <dbReference type="SAM" id="MobiDB-lite"/>
    </source>
</evidence>
<evidence type="ECO:0000313" key="2">
    <source>
        <dbReference type="WBParaSite" id="ASIM_0002069601-mRNA-1"/>
    </source>
</evidence>
<proteinExistence type="predicted"/>
<feature type="region of interest" description="Disordered" evidence="1">
    <location>
        <begin position="1"/>
        <end position="53"/>
    </location>
</feature>
<organism evidence="2">
    <name type="scientific">Anisakis simplex</name>
    <name type="common">Herring worm</name>
    <dbReference type="NCBI Taxonomy" id="6269"/>
    <lineage>
        <taxon>Eukaryota</taxon>
        <taxon>Metazoa</taxon>
        <taxon>Ecdysozoa</taxon>
        <taxon>Nematoda</taxon>
        <taxon>Chromadorea</taxon>
        <taxon>Rhabditida</taxon>
        <taxon>Spirurina</taxon>
        <taxon>Ascaridomorpha</taxon>
        <taxon>Ascaridoidea</taxon>
        <taxon>Anisakidae</taxon>
        <taxon>Anisakis</taxon>
        <taxon>Anisakis simplex complex</taxon>
    </lineage>
</organism>
<name>A0A0M3KI77_ANISI</name>
<accession>A0A0M3KI77</accession>
<dbReference type="WBParaSite" id="ASIM_0002069601-mRNA-1">
    <property type="protein sequence ID" value="ASIM_0002069601-mRNA-1"/>
    <property type="gene ID" value="ASIM_0002069601"/>
</dbReference>
<reference evidence="2" key="1">
    <citation type="submission" date="2017-02" db="UniProtKB">
        <authorList>
            <consortium name="WormBaseParasite"/>
        </authorList>
    </citation>
    <scope>IDENTIFICATION</scope>
</reference>
<protein>
    <submittedName>
        <fullName evidence="2">Ion_trans domain-containing protein</fullName>
    </submittedName>
</protein>
<dbReference type="AlphaFoldDB" id="A0A0M3KI77"/>
<sequence length="87" mass="9713">LARPDIAEAVASGDGTNAGHASTEHTQSPATDSEHAERRARKSRWSTTKSFVPGMPTILPSNLSDDQRQAYLREDYFEFLIVDYLFL</sequence>